<protein>
    <submittedName>
        <fullName evidence="7">HDL046Wp</fullName>
    </submittedName>
</protein>
<dbReference type="RefSeq" id="XP_017987694.1">
    <property type="nucleotide sequence ID" value="XM_018131728.1"/>
</dbReference>
<sequence length="77" mass="8350">MAVDVPGSVIAKLLFFTLSMVILPVITFFTVQQYTTNTLVSGGLAALAANLVLVSYVIMAFTEDTQPQGIEMDKKHE</sequence>
<evidence type="ECO:0000256" key="3">
    <source>
        <dbReference type="ARBA" id="ARBA00022989"/>
    </source>
</evidence>
<dbReference type="PANTHER" id="PTHR31792:SF3">
    <property type="entry name" value="VACUOLAR ATPASE ASSEMBLY INTEGRAL MEMBRANE PROTEIN VMA21"/>
    <property type="match status" value="1"/>
</dbReference>
<gene>
    <name evidence="7" type="ORF">AW171_hschr42603</name>
</gene>
<dbReference type="AlphaFoldDB" id="A0A109UYY2"/>
<organism evidence="7 8">
    <name type="scientific">Eremothecium sinecaudum</name>
    <dbReference type="NCBI Taxonomy" id="45286"/>
    <lineage>
        <taxon>Eukaryota</taxon>
        <taxon>Fungi</taxon>
        <taxon>Dikarya</taxon>
        <taxon>Ascomycota</taxon>
        <taxon>Saccharomycotina</taxon>
        <taxon>Saccharomycetes</taxon>
        <taxon>Saccharomycetales</taxon>
        <taxon>Saccharomycetaceae</taxon>
        <taxon>Eremothecium</taxon>
    </lineage>
</organism>
<evidence type="ECO:0000313" key="8">
    <source>
        <dbReference type="Proteomes" id="UP000243052"/>
    </source>
</evidence>
<evidence type="ECO:0000256" key="2">
    <source>
        <dbReference type="ARBA" id="ARBA00022824"/>
    </source>
</evidence>
<dbReference type="InterPro" id="IPR019013">
    <property type="entry name" value="Vma21"/>
</dbReference>
<evidence type="ECO:0000256" key="6">
    <source>
        <dbReference type="SAM" id="Phobius"/>
    </source>
</evidence>
<dbReference type="PANTHER" id="PTHR31792">
    <property type="entry name" value="VACUOLAR ATPASE ASSEMBLY INTEGRAL MEMBRANE PROTEIN VMA21"/>
    <property type="match status" value="1"/>
</dbReference>
<dbReference type="GO" id="GO:0070072">
    <property type="term" value="P:vacuolar proton-transporting V-type ATPase complex assembly"/>
    <property type="evidence" value="ECO:0007669"/>
    <property type="project" value="InterPro"/>
</dbReference>
<keyword evidence="3 6" id="KW-1133">Transmembrane helix</keyword>
<evidence type="ECO:0000313" key="7">
    <source>
        <dbReference type="EMBL" id="AMD20698.1"/>
    </source>
</evidence>
<keyword evidence="1 6" id="KW-0812">Transmembrane</keyword>
<keyword evidence="4 6" id="KW-0472">Membrane</keyword>
<dbReference type="GO" id="GO:0005789">
    <property type="term" value="C:endoplasmic reticulum membrane"/>
    <property type="evidence" value="ECO:0007669"/>
    <property type="project" value="TreeGrafter"/>
</dbReference>
<keyword evidence="2" id="KW-0256">Endoplasmic reticulum</keyword>
<name>A0A109UYY2_9SACH</name>
<reference evidence="7 8" key="1">
    <citation type="submission" date="2016-01" db="EMBL/GenBank/DDBJ databases">
        <title>Genome sequence of the yeast Holleya sinecauda.</title>
        <authorList>
            <person name="Dietrich F.S."/>
        </authorList>
    </citation>
    <scope>NUCLEOTIDE SEQUENCE [LARGE SCALE GENOMIC DNA]</scope>
    <source>
        <strain evidence="7 8">ATCC 58844</strain>
    </source>
</reference>
<accession>A0A109UYY2</accession>
<feature type="transmembrane region" description="Helical" evidence="6">
    <location>
        <begin position="43"/>
        <end position="62"/>
    </location>
</feature>
<dbReference type="STRING" id="45286.A0A109UYY2"/>
<dbReference type="EMBL" id="CP014244">
    <property type="protein sequence ID" value="AMD20698.1"/>
    <property type="molecule type" value="Genomic_DNA"/>
</dbReference>
<keyword evidence="5" id="KW-0968">Cytoplasmic vesicle</keyword>
<proteinExistence type="predicted"/>
<dbReference type="GeneID" id="28723956"/>
<evidence type="ECO:0000256" key="4">
    <source>
        <dbReference type="ARBA" id="ARBA00023136"/>
    </source>
</evidence>
<dbReference type="OrthoDB" id="160405at2759"/>
<feature type="transmembrane region" description="Helical" evidence="6">
    <location>
        <begin position="12"/>
        <end position="31"/>
    </location>
</feature>
<dbReference type="Pfam" id="PF09446">
    <property type="entry name" value="VMA21"/>
    <property type="match status" value="1"/>
</dbReference>
<evidence type="ECO:0000256" key="5">
    <source>
        <dbReference type="ARBA" id="ARBA00023329"/>
    </source>
</evidence>
<dbReference type="Proteomes" id="UP000243052">
    <property type="component" value="Chromosome iv"/>
</dbReference>
<dbReference type="GO" id="GO:0031410">
    <property type="term" value="C:cytoplasmic vesicle"/>
    <property type="evidence" value="ECO:0007669"/>
    <property type="project" value="UniProtKB-KW"/>
</dbReference>
<evidence type="ECO:0000256" key="1">
    <source>
        <dbReference type="ARBA" id="ARBA00022692"/>
    </source>
</evidence>
<keyword evidence="8" id="KW-1185">Reference proteome</keyword>